<dbReference type="InterPro" id="IPR002416">
    <property type="entry name" value="T2SS_protein-GspH"/>
</dbReference>
<keyword evidence="3" id="KW-1003">Cell membrane</keyword>
<evidence type="ECO:0000259" key="12">
    <source>
        <dbReference type="Pfam" id="PF12019"/>
    </source>
</evidence>
<evidence type="ECO:0000256" key="11">
    <source>
        <dbReference type="SAM" id="Phobius"/>
    </source>
</evidence>
<keyword evidence="7 11" id="KW-1133">Transmembrane helix</keyword>
<organism evidence="13 14">
    <name type="scientific">Phenylobacterium zucineum (strain HLK1)</name>
    <dbReference type="NCBI Taxonomy" id="450851"/>
    <lineage>
        <taxon>Bacteria</taxon>
        <taxon>Pseudomonadati</taxon>
        <taxon>Pseudomonadota</taxon>
        <taxon>Alphaproteobacteria</taxon>
        <taxon>Caulobacterales</taxon>
        <taxon>Caulobacteraceae</taxon>
        <taxon>Phenylobacterium</taxon>
    </lineage>
</organism>
<dbReference type="GO" id="GO:0005886">
    <property type="term" value="C:plasma membrane"/>
    <property type="evidence" value="ECO:0007669"/>
    <property type="project" value="UniProtKB-SubCell"/>
</dbReference>
<keyword evidence="14" id="KW-1185">Reference proteome</keyword>
<dbReference type="PROSITE" id="PS00409">
    <property type="entry name" value="PROKAR_NTER_METHYL"/>
    <property type="match status" value="1"/>
</dbReference>
<dbReference type="InterPro" id="IPR045584">
    <property type="entry name" value="Pilin-like"/>
</dbReference>
<dbReference type="RefSeq" id="WP_012521220.1">
    <property type="nucleotide sequence ID" value="NC_011144.1"/>
</dbReference>
<evidence type="ECO:0000313" key="13">
    <source>
        <dbReference type="EMBL" id="ACG77072.1"/>
    </source>
</evidence>
<evidence type="ECO:0000256" key="2">
    <source>
        <dbReference type="ARBA" id="ARBA00021549"/>
    </source>
</evidence>
<name>B4RFJ1_PHEZH</name>
<dbReference type="Pfam" id="PF07963">
    <property type="entry name" value="N_methyl"/>
    <property type="match status" value="1"/>
</dbReference>
<gene>
    <name evidence="13" type="primary">xcsH</name>
    <name evidence="13" type="ordered locus">PHZ_c0658</name>
</gene>
<dbReference type="EMBL" id="CP000747">
    <property type="protein sequence ID" value="ACG77072.1"/>
    <property type="molecule type" value="Genomic_DNA"/>
</dbReference>
<evidence type="ECO:0000256" key="3">
    <source>
        <dbReference type="ARBA" id="ARBA00022475"/>
    </source>
</evidence>
<dbReference type="SUPFAM" id="SSF54523">
    <property type="entry name" value="Pili subunits"/>
    <property type="match status" value="1"/>
</dbReference>
<dbReference type="PRINTS" id="PR00885">
    <property type="entry name" value="BCTERIALGSPH"/>
</dbReference>
<reference evidence="13 14" key="1">
    <citation type="journal article" date="2008" name="BMC Genomics">
        <title>Complete genome of Phenylobacterium zucineum - a novel facultative intracellular bacterium isolated from human erythroleukemia cell line K562.</title>
        <authorList>
            <person name="Luo Y."/>
            <person name="Xu X."/>
            <person name="Ding Z."/>
            <person name="Liu Z."/>
            <person name="Zhang B."/>
            <person name="Yan Z."/>
            <person name="Sun J."/>
            <person name="Hu S."/>
            <person name="Hu X."/>
        </authorList>
    </citation>
    <scope>NUCLEOTIDE SEQUENCE [LARGE SCALE GENOMIC DNA]</scope>
    <source>
        <strain evidence="13 14">HLK1</strain>
    </source>
</reference>
<dbReference type="NCBIfam" id="TIGR02532">
    <property type="entry name" value="IV_pilin_GFxxxE"/>
    <property type="match status" value="1"/>
</dbReference>
<proteinExistence type="inferred from homology"/>
<dbReference type="GO" id="GO:0015628">
    <property type="term" value="P:protein secretion by the type II secretion system"/>
    <property type="evidence" value="ECO:0007669"/>
    <property type="project" value="InterPro"/>
</dbReference>
<sequence length="164" mass="17359">MTPTSATGARRPGHLRAERGFSLVEMMVALAVLGLLTGAILMTLPDPGPRLSDEAERLAARLEHAREEALATNRPVEVAIAPDGYRFRVLRKGAWTALDEGPFAPRAWPEGLTVSVAAADGREAVRFDVTGAAGPTEIRLSNGTRSVRVVVDAAGESQIHAGAR</sequence>
<dbReference type="GO" id="GO:0015627">
    <property type="term" value="C:type II protein secretion system complex"/>
    <property type="evidence" value="ECO:0007669"/>
    <property type="project" value="InterPro"/>
</dbReference>
<evidence type="ECO:0000256" key="9">
    <source>
        <dbReference type="ARBA" id="ARBA00025772"/>
    </source>
</evidence>
<keyword evidence="6 11" id="KW-0812">Transmembrane</keyword>
<keyword evidence="8 11" id="KW-0472">Membrane</keyword>
<feature type="domain" description="General secretion pathway GspH" evidence="12">
    <location>
        <begin position="54"/>
        <end position="155"/>
    </location>
</feature>
<evidence type="ECO:0000256" key="6">
    <source>
        <dbReference type="ARBA" id="ARBA00022692"/>
    </source>
</evidence>
<dbReference type="KEGG" id="pzu:PHZ_c0658"/>
<evidence type="ECO:0000256" key="10">
    <source>
        <dbReference type="ARBA" id="ARBA00030775"/>
    </source>
</evidence>
<protein>
    <recommendedName>
        <fullName evidence="2">Type II secretion system protein H</fullName>
    </recommendedName>
    <alternativeName>
        <fullName evidence="10">General secretion pathway protein H</fullName>
    </alternativeName>
</protein>
<dbReference type="Gene3D" id="3.55.40.10">
    <property type="entry name" value="minor pseudopilin epsh domain"/>
    <property type="match status" value="1"/>
</dbReference>
<dbReference type="eggNOG" id="COG4970">
    <property type="taxonomic scope" value="Bacteria"/>
</dbReference>
<comment type="similarity">
    <text evidence="9">Belongs to the GSP H family.</text>
</comment>
<evidence type="ECO:0000256" key="5">
    <source>
        <dbReference type="ARBA" id="ARBA00022519"/>
    </source>
</evidence>
<evidence type="ECO:0000256" key="7">
    <source>
        <dbReference type="ARBA" id="ARBA00022989"/>
    </source>
</evidence>
<keyword evidence="4" id="KW-0488">Methylation</keyword>
<dbReference type="HOGENOM" id="CLU_113215_2_0_5"/>
<dbReference type="STRING" id="450851.PHZ_c0658"/>
<dbReference type="OrthoDB" id="7189369at2"/>
<dbReference type="InterPro" id="IPR012902">
    <property type="entry name" value="N_methyl_site"/>
</dbReference>
<evidence type="ECO:0000256" key="1">
    <source>
        <dbReference type="ARBA" id="ARBA00004377"/>
    </source>
</evidence>
<keyword evidence="5" id="KW-0997">Cell inner membrane</keyword>
<evidence type="ECO:0000256" key="8">
    <source>
        <dbReference type="ARBA" id="ARBA00023136"/>
    </source>
</evidence>
<dbReference type="InterPro" id="IPR022346">
    <property type="entry name" value="T2SS_GspH"/>
</dbReference>
<dbReference type="Pfam" id="PF12019">
    <property type="entry name" value="GspH"/>
    <property type="match status" value="1"/>
</dbReference>
<dbReference type="AlphaFoldDB" id="B4RFJ1"/>
<accession>B4RFJ1</accession>
<feature type="transmembrane region" description="Helical" evidence="11">
    <location>
        <begin position="21"/>
        <end position="44"/>
    </location>
</feature>
<comment type="subcellular location">
    <subcellularLocation>
        <location evidence="1">Cell inner membrane</location>
        <topology evidence="1">Single-pass membrane protein</topology>
    </subcellularLocation>
</comment>
<evidence type="ECO:0000256" key="4">
    <source>
        <dbReference type="ARBA" id="ARBA00022481"/>
    </source>
</evidence>
<evidence type="ECO:0000313" key="14">
    <source>
        <dbReference type="Proteomes" id="UP000001868"/>
    </source>
</evidence>
<dbReference type="Proteomes" id="UP000001868">
    <property type="component" value="Chromosome"/>
</dbReference>